<sequence length="627" mass="65691">MPCRKRMRPMLVNATSAAAPRPLVFAGFRASSWAFALRVWLAMMLALYVSFWLELESASSSALTVAVLALPTRGQGMEKAGYRLLATAIGVVASIAIAGVFSQTDGLLLAVLGIWVGLCVYVAGMLDGNRAYAAALCCITVALVAIQQIDTPLQVFPAGVARGAAIGIGVLAVAFVNEVLAAPDYHPLLASRIEALHRRVKTLAQGAEGNCAADAAGLLHDIAALRPEIASLVTESSIGTARTAAARSALVDLVSAFSLGRMLAALPDTSPDAAGLTAMSRSWLRTEISRKSARVCSSLDALHEGTRPYHAWRAPLYRSRRIAAEAAARGAISFTLIALFFVLTGWPATELCLSLVAAIIGLSSISPAPRNFALVAVMAMPIACALAGMLKYLVFNGVSEFQLLAIGLAPAVIGLALLISLPNPMLSSLGRLVLVFMIAVLVPTNPQSYDPEVFLATSLFACLSAVLVFAAQMLLPPLSGERRGRLLLGEARRELSRLDGGRARSLAPEEAAFRDAARIEQILTANGAAPLDGRIAAEAMRCFGQAETLRRCRAELDRLRQGPLAGAAQDAREALAERNGDAILAAAAALRQTAARSGLSADAAIALLIPASHAFAPLQPSGRGEQP</sequence>
<dbReference type="Pfam" id="PF04632">
    <property type="entry name" value="FUSC"/>
    <property type="match status" value="2"/>
</dbReference>
<keyword evidence="3" id="KW-1185">Reference proteome</keyword>
<feature type="transmembrane region" description="Helical" evidence="1">
    <location>
        <begin position="107"/>
        <end position="124"/>
    </location>
</feature>
<organism evidence="2 3">
    <name type="scientific">Bradyrhizobium sacchari</name>
    <dbReference type="NCBI Taxonomy" id="1399419"/>
    <lineage>
        <taxon>Bacteria</taxon>
        <taxon>Pseudomonadati</taxon>
        <taxon>Pseudomonadota</taxon>
        <taxon>Alphaproteobacteria</taxon>
        <taxon>Hyphomicrobiales</taxon>
        <taxon>Nitrobacteraceae</taxon>
        <taxon>Bradyrhizobium</taxon>
    </lineage>
</organism>
<dbReference type="EMBL" id="VITW01000005">
    <property type="protein sequence ID" value="TWB73968.1"/>
    <property type="molecule type" value="Genomic_DNA"/>
</dbReference>
<dbReference type="InterPro" id="IPR006726">
    <property type="entry name" value="PHBA_efflux_AaeB/fusaric-R"/>
</dbReference>
<gene>
    <name evidence="2" type="ORF">FBZ95_105219</name>
</gene>
<dbReference type="GO" id="GO:0005886">
    <property type="term" value="C:plasma membrane"/>
    <property type="evidence" value="ECO:0007669"/>
    <property type="project" value="InterPro"/>
</dbReference>
<evidence type="ECO:0000313" key="3">
    <source>
        <dbReference type="Proteomes" id="UP000315914"/>
    </source>
</evidence>
<feature type="transmembrane region" description="Helical" evidence="1">
    <location>
        <begin position="453"/>
        <end position="475"/>
    </location>
</feature>
<dbReference type="STRING" id="1399419.A5906_29740"/>
<comment type="caution">
    <text evidence="2">The sequence shown here is derived from an EMBL/GenBank/DDBJ whole genome shotgun (WGS) entry which is preliminary data.</text>
</comment>
<keyword evidence="1" id="KW-0812">Transmembrane</keyword>
<feature type="transmembrane region" description="Helical" evidence="1">
    <location>
        <begin position="322"/>
        <end position="342"/>
    </location>
</feature>
<keyword evidence="1" id="KW-1133">Transmembrane helix</keyword>
<dbReference type="Proteomes" id="UP000315914">
    <property type="component" value="Unassembled WGS sequence"/>
</dbReference>
<feature type="transmembrane region" description="Helical" evidence="1">
    <location>
        <begin position="131"/>
        <end position="149"/>
    </location>
</feature>
<evidence type="ECO:0000313" key="2">
    <source>
        <dbReference type="EMBL" id="TWB73968.1"/>
    </source>
</evidence>
<name>A0A560IMD6_9BRAD</name>
<evidence type="ECO:0000256" key="1">
    <source>
        <dbReference type="SAM" id="Phobius"/>
    </source>
</evidence>
<dbReference type="AlphaFoldDB" id="A0A560IMD6"/>
<reference evidence="2 3" key="1">
    <citation type="submission" date="2019-06" db="EMBL/GenBank/DDBJ databases">
        <title>Genomic Encyclopedia of Type Strains, Phase IV (KMG-V): Genome sequencing to study the core and pangenomes of soil and plant-associated prokaryotes.</title>
        <authorList>
            <person name="Whitman W."/>
        </authorList>
    </citation>
    <scope>NUCLEOTIDE SEQUENCE [LARGE SCALE GENOMIC DNA]</scope>
    <source>
        <strain evidence="2 3">BR 10556</strain>
    </source>
</reference>
<feature type="transmembrane region" description="Helical" evidence="1">
    <location>
        <begin position="82"/>
        <end position="101"/>
    </location>
</feature>
<keyword evidence="1" id="KW-0472">Membrane</keyword>
<dbReference type="GO" id="GO:0022857">
    <property type="term" value="F:transmembrane transporter activity"/>
    <property type="evidence" value="ECO:0007669"/>
    <property type="project" value="InterPro"/>
</dbReference>
<proteinExistence type="predicted"/>
<feature type="transmembrane region" description="Helical" evidence="1">
    <location>
        <begin position="428"/>
        <end position="447"/>
    </location>
</feature>
<feature type="transmembrane region" description="Helical" evidence="1">
    <location>
        <begin position="155"/>
        <end position="176"/>
    </location>
</feature>
<protein>
    <submittedName>
        <fullName evidence="2">Putative membrane protein YccC</fullName>
    </submittedName>
</protein>
<feature type="transmembrane region" description="Helical" evidence="1">
    <location>
        <begin position="372"/>
        <end position="395"/>
    </location>
</feature>
<feature type="transmembrane region" description="Helical" evidence="1">
    <location>
        <begin position="401"/>
        <end position="421"/>
    </location>
</feature>
<accession>A0A560IMD6</accession>